<keyword evidence="5" id="KW-1185">Reference proteome</keyword>
<organism evidence="4 5">
    <name type="scientific">Chrysophaeum taylorii</name>
    <dbReference type="NCBI Taxonomy" id="2483200"/>
    <lineage>
        <taxon>Eukaryota</taxon>
        <taxon>Sar</taxon>
        <taxon>Stramenopiles</taxon>
        <taxon>Ochrophyta</taxon>
        <taxon>Pelagophyceae</taxon>
        <taxon>Pelagomonadales</taxon>
        <taxon>Pelagomonadaceae</taxon>
        <taxon>Chrysophaeum</taxon>
    </lineage>
</organism>
<dbReference type="SUPFAM" id="SSF50729">
    <property type="entry name" value="PH domain-like"/>
    <property type="match status" value="1"/>
</dbReference>
<dbReference type="Gene3D" id="1.10.150.450">
    <property type="match status" value="1"/>
</dbReference>
<dbReference type="NCBIfam" id="TIGR01509">
    <property type="entry name" value="HAD-SF-IA-v3"/>
    <property type="match status" value="1"/>
</dbReference>
<proteinExistence type="predicted"/>
<keyword evidence="1" id="KW-0175">Coiled coil</keyword>
<dbReference type="SMART" id="SM00233">
    <property type="entry name" value="PH"/>
    <property type="match status" value="1"/>
</dbReference>
<sequence length="630" mass="70159">MRVAATWAPEIRAVIFDIDDTLYPASCGFSAHRNSGPIVGRFMCERLGFDSVEEALAVRTEYFRRYHSTLKGLTVATKEGKLPRPFVERELGEFWAENCDFSMLKPTSFAADFEELSKQKVFFTNSPRAYGLRCLDALGLQGELFAVEDVMPHCKPEAEAFHAVLRAIGREPAECLMVEDSMRNIRACHALGMRTCLVQETSANVAGEAGLLGDMAVAEDPAVDAVVGTLTKRNEQHQWQRRYCALVPQTLLYYFDNEYSESARGIIDLEYYTDVEIVAKNTIRLSTPPDIPLRSFFFRADSEEQCAAWTAALTRERYFVVADERDAYQKLQTEFQMESSATAEKVEKMRAEAEGLRSSVAASELRRQHALSTLRTLAVSMGLSGDAAASLGDAKDAVREVAHRLHYHMRRGSHLEGAIEALRDEHVKNKGGSSASRVREMDELRERLAAVRRAREREATARAALRSEKQTLKSRLDELQHRVEVAAKTRLKLETKAADLADQKKLLVREVKATRKAIARLDADDRRAGRHLRDLALLRVGLSRDGSTSTSQDSSMGDLATSSSDASSICNLDDDLPSPQIHQPRPRPKSPPPKSPRKPAGTPFVLICRRCGGTVEGPKLSTCKCLEPLI</sequence>
<evidence type="ECO:0000259" key="3">
    <source>
        <dbReference type="PROSITE" id="PS50003"/>
    </source>
</evidence>
<dbReference type="PROSITE" id="PS50003">
    <property type="entry name" value="PH_DOMAIN"/>
    <property type="match status" value="1"/>
</dbReference>
<dbReference type="InterPro" id="IPR001849">
    <property type="entry name" value="PH_domain"/>
</dbReference>
<feature type="region of interest" description="Disordered" evidence="2">
    <location>
        <begin position="543"/>
        <end position="602"/>
    </location>
</feature>
<dbReference type="PANTHER" id="PTHR12725">
    <property type="entry name" value="HALOACID DEHALOGENASE-LIKE HYDROLASE"/>
    <property type="match status" value="1"/>
</dbReference>
<dbReference type="InterPro" id="IPR011993">
    <property type="entry name" value="PH-like_dom_sf"/>
</dbReference>
<dbReference type="EMBL" id="JAQMWT010000671">
    <property type="protein sequence ID" value="KAJ8598499.1"/>
    <property type="molecule type" value="Genomic_DNA"/>
</dbReference>
<dbReference type="Gene3D" id="2.30.29.30">
    <property type="entry name" value="Pleckstrin-homology domain (PH domain)/Phosphotyrosine-binding domain (PTB)"/>
    <property type="match status" value="1"/>
</dbReference>
<accession>A0AAD7XHN0</accession>
<dbReference type="PANTHER" id="PTHR12725:SF117">
    <property type="entry name" value="HALOACID DEHALOGENASE-LIKE HYDROLASE"/>
    <property type="match status" value="1"/>
</dbReference>
<reference evidence="4" key="1">
    <citation type="submission" date="2023-01" db="EMBL/GenBank/DDBJ databases">
        <title>Metagenome sequencing of chrysophaentin producing Chrysophaeum taylorii.</title>
        <authorList>
            <person name="Davison J."/>
            <person name="Bewley C."/>
        </authorList>
    </citation>
    <scope>NUCLEOTIDE SEQUENCE</scope>
    <source>
        <strain evidence="4">NIES-1699</strain>
    </source>
</reference>
<comment type="caution">
    <text evidence="4">The sequence shown here is derived from an EMBL/GenBank/DDBJ whole genome shotgun (WGS) entry which is preliminary data.</text>
</comment>
<protein>
    <recommendedName>
        <fullName evidence="3">PH domain-containing protein</fullName>
    </recommendedName>
</protein>
<dbReference type="Pfam" id="PF00169">
    <property type="entry name" value="PH"/>
    <property type="match status" value="1"/>
</dbReference>
<dbReference type="Gene3D" id="3.40.50.1000">
    <property type="entry name" value="HAD superfamily/HAD-like"/>
    <property type="match status" value="1"/>
</dbReference>
<dbReference type="Proteomes" id="UP001230188">
    <property type="component" value="Unassembled WGS sequence"/>
</dbReference>
<dbReference type="SUPFAM" id="SSF56784">
    <property type="entry name" value="HAD-like"/>
    <property type="match status" value="1"/>
</dbReference>
<name>A0AAD7XHN0_9STRA</name>
<dbReference type="InterPro" id="IPR006439">
    <property type="entry name" value="HAD-SF_hydro_IA"/>
</dbReference>
<feature type="compositionally biased region" description="Polar residues" evidence="2">
    <location>
        <begin position="545"/>
        <end position="570"/>
    </location>
</feature>
<dbReference type="CDD" id="cd00821">
    <property type="entry name" value="PH"/>
    <property type="match status" value="1"/>
</dbReference>
<feature type="coiled-coil region" evidence="1">
    <location>
        <begin position="441"/>
        <end position="496"/>
    </location>
</feature>
<dbReference type="Pfam" id="PF00702">
    <property type="entry name" value="Hydrolase"/>
    <property type="match status" value="1"/>
</dbReference>
<dbReference type="SFLD" id="SFLDG01129">
    <property type="entry name" value="C1.5:_HAD__Beta-PGM__Phosphata"/>
    <property type="match status" value="1"/>
</dbReference>
<dbReference type="InterPro" id="IPR023214">
    <property type="entry name" value="HAD_sf"/>
</dbReference>
<evidence type="ECO:0000256" key="2">
    <source>
        <dbReference type="SAM" id="MobiDB-lite"/>
    </source>
</evidence>
<gene>
    <name evidence="4" type="ORF">CTAYLR_001366</name>
</gene>
<evidence type="ECO:0000256" key="1">
    <source>
        <dbReference type="SAM" id="Coils"/>
    </source>
</evidence>
<feature type="domain" description="PH" evidence="3">
    <location>
        <begin position="223"/>
        <end position="318"/>
    </location>
</feature>
<dbReference type="SFLD" id="SFLDS00003">
    <property type="entry name" value="Haloacid_Dehalogenase"/>
    <property type="match status" value="1"/>
</dbReference>
<dbReference type="InterPro" id="IPR036412">
    <property type="entry name" value="HAD-like_sf"/>
</dbReference>
<evidence type="ECO:0000313" key="5">
    <source>
        <dbReference type="Proteomes" id="UP001230188"/>
    </source>
</evidence>
<dbReference type="AlphaFoldDB" id="A0AAD7XHN0"/>
<evidence type="ECO:0000313" key="4">
    <source>
        <dbReference type="EMBL" id="KAJ8598499.1"/>
    </source>
</evidence>